<gene>
    <name evidence="2" type="ORF">C2G38_2110470</name>
</gene>
<feature type="chain" id="PRO_5017388138" evidence="1">
    <location>
        <begin position="25"/>
        <end position="74"/>
    </location>
</feature>
<dbReference type="EMBL" id="QKWP01001472">
    <property type="protein sequence ID" value="RIB08709.1"/>
    <property type="molecule type" value="Genomic_DNA"/>
</dbReference>
<proteinExistence type="predicted"/>
<sequence length="74" mass="8231">MNQKIFILLFAIMLFGSLMPSINSFLANMNGDGYSCPDPPYCHDTEACVYDQNTKMCTCSCCDSNGQNCPKNYP</sequence>
<evidence type="ECO:0000313" key="2">
    <source>
        <dbReference type="EMBL" id="RIB08709.1"/>
    </source>
</evidence>
<comment type="caution">
    <text evidence="2">The sequence shown here is derived from an EMBL/GenBank/DDBJ whole genome shotgun (WGS) entry which is preliminary data.</text>
</comment>
<dbReference type="OrthoDB" id="2368387at2759"/>
<name>A0A397UIV9_9GLOM</name>
<dbReference type="Proteomes" id="UP000266673">
    <property type="component" value="Unassembled WGS sequence"/>
</dbReference>
<dbReference type="AlphaFoldDB" id="A0A397UIV9"/>
<keyword evidence="3" id="KW-1185">Reference proteome</keyword>
<protein>
    <submittedName>
        <fullName evidence="2">Uncharacterized protein</fullName>
    </submittedName>
</protein>
<evidence type="ECO:0000256" key="1">
    <source>
        <dbReference type="SAM" id="SignalP"/>
    </source>
</evidence>
<evidence type="ECO:0000313" key="3">
    <source>
        <dbReference type="Proteomes" id="UP000266673"/>
    </source>
</evidence>
<organism evidence="2 3">
    <name type="scientific">Gigaspora rosea</name>
    <dbReference type="NCBI Taxonomy" id="44941"/>
    <lineage>
        <taxon>Eukaryota</taxon>
        <taxon>Fungi</taxon>
        <taxon>Fungi incertae sedis</taxon>
        <taxon>Mucoromycota</taxon>
        <taxon>Glomeromycotina</taxon>
        <taxon>Glomeromycetes</taxon>
        <taxon>Diversisporales</taxon>
        <taxon>Gigasporaceae</taxon>
        <taxon>Gigaspora</taxon>
    </lineage>
</organism>
<accession>A0A397UIV9</accession>
<feature type="signal peptide" evidence="1">
    <location>
        <begin position="1"/>
        <end position="24"/>
    </location>
</feature>
<reference evidence="2 3" key="1">
    <citation type="submission" date="2018-06" db="EMBL/GenBank/DDBJ databases">
        <title>Comparative genomics reveals the genomic features of Rhizophagus irregularis, R. cerebriforme, R. diaphanum and Gigaspora rosea, and their symbiotic lifestyle signature.</title>
        <authorList>
            <person name="Morin E."/>
            <person name="San Clemente H."/>
            <person name="Chen E.C.H."/>
            <person name="De La Providencia I."/>
            <person name="Hainaut M."/>
            <person name="Kuo A."/>
            <person name="Kohler A."/>
            <person name="Murat C."/>
            <person name="Tang N."/>
            <person name="Roy S."/>
            <person name="Loubradou J."/>
            <person name="Henrissat B."/>
            <person name="Grigoriev I.V."/>
            <person name="Corradi N."/>
            <person name="Roux C."/>
            <person name="Martin F.M."/>
        </authorList>
    </citation>
    <scope>NUCLEOTIDE SEQUENCE [LARGE SCALE GENOMIC DNA]</scope>
    <source>
        <strain evidence="2 3">DAOM 194757</strain>
    </source>
</reference>
<keyword evidence="1" id="KW-0732">Signal</keyword>